<organism evidence="2 4">
    <name type="scientific">Endobacter medicaginis</name>
    <dbReference type="NCBI Taxonomy" id="1181271"/>
    <lineage>
        <taxon>Bacteria</taxon>
        <taxon>Pseudomonadati</taxon>
        <taxon>Pseudomonadota</taxon>
        <taxon>Alphaproteobacteria</taxon>
        <taxon>Acetobacterales</taxon>
        <taxon>Acetobacteraceae</taxon>
        <taxon>Endobacter</taxon>
    </lineage>
</organism>
<feature type="transmembrane region" description="Helical" evidence="1">
    <location>
        <begin position="232"/>
        <end position="249"/>
    </location>
</feature>
<keyword evidence="1" id="KW-1133">Transmembrane helix</keyword>
<name>A0A839V2A7_9PROT</name>
<evidence type="ECO:0000313" key="2">
    <source>
        <dbReference type="EMBL" id="MBB3174620.1"/>
    </source>
</evidence>
<reference evidence="3 5" key="1">
    <citation type="submission" date="2020-06" db="EMBL/GenBank/DDBJ databases">
        <title>Description of novel acetic acid bacteria.</title>
        <authorList>
            <person name="Sombolestani A."/>
        </authorList>
    </citation>
    <scope>NUCLEOTIDE SEQUENCE [LARGE SCALE GENOMIC DNA]</scope>
    <source>
        <strain evidence="3 5">LMG 26838</strain>
    </source>
</reference>
<proteinExistence type="predicted"/>
<dbReference type="Proteomes" id="UP000557688">
    <property type="component" value="Unassembled WGS sequence"/>
</dbReference>
<evidence type="ECO:0000256" key="1">
    <source>
        <dbReference type="SAM" id="Phobius"/>
    </source>
</evidence>
<reference evidence="2 4" key="2">
    <citation type="submission" date="2020-08" db="EMBL/GenBank/DDBJ databases">
        <title>Genomic Encyclopedia of Type Strains, Phase III (KMG-III): the genomes of soil and plant-associated and newly described type strains.</title>
        <authorList>
            <person name="Whitman W."/>
        </authorList>
    </citation>
    <scope>NUCLEOTIDE SEQUENCE [LARGE SCALE GENOMIC DNA]</scope>
    <source>
        <strain evidence="2 4">CECT 8088</strain>
    </source>
</reference>
<dbReference type="EMBL" id="JACHXV010000009">
    <property type="protein sequence ID" value="MBB3174620.1"/>
    <property type="molecule type" value="Genomic_DNA"/>
</dbReference>
<feature type="transmembrane region" description="Helical" evidence="1">
    <location>
        <begin position="85"/>
        <end position="106"/>
    </location>
</feature>
<accession>A0A839V2A7</accession>
<keyword evidence="1" id="KW-0812">Transmembrane</keyword>
<feature type="transmembrane region" description="Helical" evidence="1">
    <location>
        <begin position="261"/>
        <end position="281"/>
    </location>
</feature>
<dbReference type="InterPro" id="IPR022134">
    <property type="entry name" value="DUF3667"/>
</dbReference>
<keyword evidence="4" id="KW-1185">Reference proteome</keyword>
<evidence type="ECO:0000313" key="4">
    <source>
        <dbReference type="Proteomes" id="UP000557688"/>
    </source>
</evidence>
<comment type="caution">
    <text evidence="2">The sequence shown here is derived from an EMBL/GenBank/DDBJ whole genome shotgun (WGS) entry which is preliminary data.</text>
</comment>
<sequence>MSGHAALHDPHDDARCLNCGTTRVGAYCHACGQSGHIHRTLGAWWHDFSHGVLHVEGAVWRTLVLLLRAPGQLTRRYIDGERRRFLAPLPLYLFCVFVLYIVYALLGAPSIRIDPELAERTGAPVEAQLARVDAAIAQGEALPGPEEQRRVSISAPGEPASTRSLAELRAERQELLRVRTVLDGLHGDPKEEIVAFLRLHPTGWGMLDRGLLRAAEDPDFLLFKLEANGYKFSWALIPVSVPLMGVLFARRRGTTLFDHAVFVTYSLSFLTLLLTALLLLARLHVPHRHLLAWAFPAHLYAQTRGAYGLSWFAAAWRSMAIMVIAAVALLVWVLLLLALGFAE</sequence>
<evidence type="ECO:0000313" key="3">
    <source>
        <dbReference type="EMBL" id="NVN30886.1"/>
    </source>
</evidence>
<dbReference type="Pfam" id="PF12412">
    <property type="entry name" value="DUF3667"/>
    <property type="match status" value="1"/>
</dbReference>
<protein>
    <submittedName>
        <fullName evidence="3">DUF3667 domain-containing protein</fullName>
    </submittedName>
</protein>
<evidence type="ECO:0000313" key="5">
    <source>
        <dbReference type="Proteomes" id="UP000565205"/>
    </source>
</evidence>
<dbReference type="EMBL" id="JABXXQ010000239">
    <property type="protein sequence ID" value="NVN30886.1"/>
    <property type="molecule type" value="Genomic_DNA"/>
</dbReference>
<keyword evidence="1" id="KW-0472">Membrane</keyword>
<dbReference type="RefSeq" id="WP_176624785.1">
    <property type="nucleotide sequence ID" value="NZ_JABXXQ010000239.1"/>
</dbReference>
<dbReference type="Proteomes" id="UP000565205">
    <property type="component" value="Unassembled WGS sequence"/>
</dbReference>
<gene>
    <name evidence="2" type="ORF">FHR90_002465</name>
    <name evidence="3" type="ORF">HUK83_11150</name>
</gene>
<feature type="transmembrane region" description="Helical" evidence="1">
    <location>
        <begin position="319"/>
        <end position="342"/>
    </location>
</feature>
<dbReference type="AlphaFoldDB" id="A0A839V2A7"/>